<reference evidence="2 3" key="1">
    <citation type="submission" date="2014-04" db="EMBL/GenBank/DDBJ databases">
        <authorList>
            <consortium name="DOE Joint Genome Institute"/>
            <person name="Kuo A."/>
            <person name="Gay G."/>
            <person name="Dore J."/>
            <person name="Kohler A."/>
            <person name="Nagy L.G."/>
            <person name="Floudas D."/>
            <person name="Copeland A."/>
            <person name="Barry K.W."/>
            <person name="Cichocki N."/>
            <person name="Veneault-Fourrey C."/>
            <person name="LaButti K."/>
            <person name="Lindquist E.A."/>
            <person name="Lipzen A."/>
            <person name="Lundell T."/>
            <person name="Morin E."/>
            <person name="Murat C."/>
            <person name="Sun H."/>
            <person name="Tunlid A."/>
            <person name="Henrissat B."/>
            <person name="Grigoriev I.V."/>
            <person name="Hibbett D.S."/>
            <person name="Martin F."/>
            <person name="Nordberg H.P."/>
            <person name="Cantor M.N."/>
            <person name="Hua S.X."/>
        </authorList>
    </citation>
    <scope>NUCLEOTIDE SEQUENCE [LARGE SCALE GENOMIC DNA]</scope>
    <source>
        <strain evidence="3">h7</strain>
    </source>
</reference>
<dbReference type="InterPro" id="IPR051490">
    <property type="entry name" value="THEM6_lcsJ_thioesterase"/>
</dbReference>
<evidence type="ECO:0000313" key="2">
    <source>
        <dbReference type="EMBL" id="KIM37735.1"/>
    </source>
</evidence>
<keyword evidence="3" id="KW-1185">Reference proteome</keyword>
<dbReference type="HOGENOM" id="CLU_043860_1_0_1"/>
<dbReference type="EMBL" id="KN831795">
    <property type="protein sequence ID" value="KIM37735.1"/>
    <property type="molecule type" value="Genomic_DNA"/>
</dbReference>
<protein>
    <recommendedName>
        <fullName evidence="4">Thioesterase domain-containing protein</fullName>
    </recommendedName>
</protein>
<proteinExistence type="inferred from homology"/>
<organism evidence="2 3">
    <name type="scientific">Hebeloma cylindrosporum</name>
    <dbReference type="NCBI Taxonomy" id="76867"/>
    <lineage>
        <taxon>Eukaryota</taxon>
        <taxon>Fungi</taxon>
        <taxon>Dikarya</taxon>
        <taxon>Basidiomycota</taxon>
        <taxon>Agaricomycotina</taxon>
        <taxon>Agaricomycetes</taxon>
        <taxon>Agaricomycetidae</taxon>
        <taxon>Agaricales</taxon>
        <taxon>Agaricineae</taxon>
        <taxon>Hymenogastraceae</taxon>
        <taxon>Hebeloma</taxon>
    </lineage>
</organism>
<dbReference type="PANTHER" id="PTHR12475">
    <property type="match status" value="1"/>
</dbReference>
<accession>A0A0C3BM04</accession>
<dbReference type="Gene3D" id="3.10.129.10">
    <property type="entry name" value="Hotdog Thioesterase"/>
    <property type="match status" value="1"/>
</dbReference>
<dbReference type="AlphaFoldDB" id="A0A0C3BM04"/>
<name>A0A0C3BM04_HEBCY</name>
<evidence type="ECO:0000256" key="1">
    <source>
        <dbReference type="ARBA" id="ARBA00038476"/>
    </source>
</evidence>
<dbReference type="PANTHER" id="PTHR12475:SF4">
    <property type="entry name" value="PROTEIN THEM6"/>
    <property type="match status" value="1"/>
</dbReference>
<evidence type="ECO:0008006" key="4">
    <source>
        <dbReference type="Google" id="ProtNLM"/>
    </source>
</evidence>
<dbReference type="Pfam" id="PF13279">
    <property type="entry name" value="4HBT_2"/>
    <property type="match status" value="1"/>
</dbReference>
<gene>
    <name evidence="2" type="ORF">M413DRAFT_448252</name>
</gene>
<sequence length="386" mass="43064">MTTALSRTLLLAEQLQELARKLPLSSVVRLAPKFAKLLVCLLFLLNIRSWPLVWHFRVFRPAFARRFQHKWVKITSLFKSPAEKVRVEARWLESIAPIGQHPFKMVVPYNTWASIDDSDFNGHLSNSSYAKTLDSARFKTAVDMFPMFFPTGGWMALAATHYHFIREVPILSSYEVRTSIAAWDQKWLYVMSKVVCKSKGKKRRDIEQKSISPSDSISSQIMALRTPGPEGINSTGVPSLSVTPKDQNTAAIDTENALNAVVAGLSGEEPDGATLHTIIISQICFKVGRITVPPQLVLGVNGFTGAEGYSAASPHPQWANARKQMLKPYGGNVKKLKELFVGGWREVPEGERWWDHALGEAVETQRLKNLVSIEGLRKGLEAARAI</sequence>
<dbReference type="OrthoDB" id="265761at2759"/>
<dbReference type="SUPFAM" id="SSF54637">
    <property type="entry name" value="Thioesterase/thiol ester dehydrase-isomerase"/>
    <property type="match status" value="1"/>
</dbReference>
<comment type="similarity">
    <text evidence="1">Belongs to the lcsJ thioesterase family.</text>
</comment>
<evidence type="ECO:0000313" key="3">
    <source>
        <dbReference type="Proteomes" id="UP000053424"/>
    </source>
</evidence>
<dbReference type="Proteomes" id="UP000053424">
    <property type="component" value="Unassembled WGS sequence"/>
</dbReference>
<dbReference type="InterPro" id="IPR029069">
    <property type="entry name" value="HotDog_dom_sf"/>
</dbReference>
<reference evidence="3" key="2">
    <citation type="submission" date="2015-01" db="EMBL/GenBank/DDBJ databases">
        <title>Evolutionary Origins and Diversification of the Mycorrhizal Mutualists.</title>
        <authorList>
            <consortium name="DOE Joint Genome Institute"/>
            <consortium name="Mycorrhizal Genomics Consortium"/>
            <person name="Kohler A."/>
            <person name="Kuo A."/>
            <person name="Nagy L.G."/>
            <person name="Floudas D."/>
            <person name="Copeland A."/>
            <person name="Barry K.W."/>
            <person name="Cichocki N."/>
            <person name="Veneault-Fourrey C."/>
            <person name="LaButti K."/>
            <person name="Lindquist E.A."/>
            <person name="Lipzen A."/>
            <person name="Lundell T."/>
            <person name="Morin E."/>
            <person name="Murat C."/>
            <person name="Riley R."/>
            <person name="Ohm R."/>
            <person name="Sun H."/>
            <person name="Tunlid A."/>
            <person name="Henrissat B."/>
            <person name="Grigoriev I.V."/>
            <person name="Hibbett D.S."/>
            <person name="Martin F."/>
        </authorList>
    </citation>
    <scope>NUCLEOTIDE SEQUENCE [LARGE SCALE GENOMIC DNA]</scope>
    <source>
        <strain evidence="3">h7</strain>
    </source>
</reference>